<proteinExistence type="predicted"/>
<dbReference type="GO" id="GO:0009055">
    <property type="term" value="F:electron transfer activity"/>
    <property type="evidence" value="ECO:0007669"/>
    <property type="project" value="InterPro"/>
</dbReference>
<keyword evidence="7" id="KW-1185">Reference proteome</keyword>
<protein>
    <submittedName>
        <fullName evidence="6">Cytochrome c</fullName>
    </submittedName>
</protein>
<dbReference type="EMBL" id="JADWYR010000001">
    <property type="protein sequence ID" value="MBG9375275.1"/>
    <property type="molecule type" value="Genomic_DNA"/>
</dbReference>
<evidence type="ECO:0000256" key="2">
    <source>
        <dbReference type="ARBA" id="ARBA00022723"/>
    </source>
</evidence>
<organism evidence="6 7">
    <name type="scientific">Panacibacter microcysteis</name>
    <dbReference type="NCBI Taxonomy" id="2793269"/>
    <lineage>
        <taxon>Bacteria</taxon>
        <taxon>Pseudomonadati</taxon>
        <taxon>Bacteroidota</taxon>
        <taxon>Chitinophagia</taxon>
        <taxon>Chitinophagales</taxon>
        <taxon>Chitinophagaceae</taxon>
        <taxon>Panacibacter</taxon>
    </lineage>
</organism>
<evidence type="ECO:0000256" key="3">
    <source>
        <dbReference type="ARBA" id="ARBA00023004"/>
    </source>
</evidence>
<evidence type="ECO:0000313" key="6">
    <source>
        <dbReference type="EMBL" id="MBG9375275.1"/>
    </source>
</evidence>
<name>A0A931E4S8_9BACT</name>
<sequence>MQKTSFVFFVLASVIWFACKGNSQHEAEKPAAAVTDLNAFQTVMPQAPGYNSFQANCMSCHSGRYVQMQPALPEKTWAAIVTKMQKTFGAPISDSAAKEIVQYLVAVKGK</sequence>
<gene>
    <name evidence="6" type="ORF">I5907_03465</name>
</gene>
<dbReference type="SUPFAM" id="SSF46626">
    <property type="entry name" value="Cytochrome c"/>
    <property type="match status" value="1"/>
</dbReference>
<keyword evidence="1 4" id="KW-0349">Heme</keyword>
<dbReference type="Gene3D" id="1.10.760.10">
    <property type="entry name" value="Cytochrome c-like domain"/>
    <property type="match status" value="1"/>
</dbReference>
<feature type="domain" description="Cytochrome c" evidence="5">
    <location>
        <begin position="44"/>
        <end position="110"/>
    </location>
</feature>
<dbReference type="InterPro" id="IPR036909">
    <property type="entry name" value="Cyt_c-like_dom_sf"/>
</dbReference>
<accession>A0A931E4S8</accession>
<comment type="caution">
    <text evidence="6">The sequence shown here is derived from an EMBL/GenBank/DDBJ whole genome shotgun (WGS) entry which is preliminary data.</text>
</comment>
<keyword evidence="3 4" id="KW-0408">Iron</keyword>
<dbReference type="PROSITE" id="PS51257">
    <property type="entry name" value="PROKAR_LIPOPROTEIN"/>
    <property type="match status" value="1"/>
</dbReference>
<dbReference type="PROSITE" id="PS51007">
    <property type="entry name" value="CYTC"/>
    <property type="match status" value="1"/>
</dbReference>
<keyword evidence="2 4" id="KW-0479">Metal-binding</keyword>
<evidence type="ECO:0000313" key="7">
    <source>
        <dbReference type="Proteomes" id="UP000628448"/>
    </source>
</evidence>
<dbReference type="Proteomes" id="UP000628448">
    <property type="component" value="Unassembled WGS sequence"/>
</dbReference>
<evidence type="ECO:0000256" key="1">
    <source>
        <dbReference type="ARBA" id="ARBA00022617"/>
    </source>
</evidence>
<dbReference type="InterPro" id="IPR009056">
    <property type="entry name" value="Cyt_c-like_dom"/>
</dbReference>
<evidence type="ECO:0000259" key="5">
    <source>
        <dbReference type="PROSITE" id="PS51007"/>
    </source>
</evidence>
<dbReference type="AlphaFoldDB" id="A0A931E4S8"/>
<evidence type="ECO:0000256" key="4">
    <source>
        <dbReference type="PROSITE-ProRule" id="PRU00433"/>
    </source>
</evidence>
<dbReference type="InterPro" id="IPR018588">
    <property type="entry name" value="Dihaem_cytochrome-c"/>
</dbReference>
<reference evidence="6" key="1">
    <citation type="submission" date="2020-11" db="EMBL/GenBank/DDBJ databases">
        <title>Bacterial whole genome sequence for Panacibacter sp. DH6.</title>
        <authorList>
            <person name="Le V."/>
            <person name="Ko S."/>
            <person name="Ahn C.-Y."/>
            <person name="Oh H.-M."/>
        </authorList>
    </citation>
    <scope>NUCLEOTIDE SEQUENCE</scope>
    <source>
        <strain evidence="6">DH6</strain>
    </source>
</reference>
<dbReference type="Pfam" id="PF09626">
    <property type="entry name" value="DHC"/>
    <property type="match status" value="1"/>
</dbReference>
<dbReference type="RefSeq" id="WP_196989333.1">
    <property type="nucleotide sequence ID" value="NZ_JADWYR010000001.1"/>
</dbReference>
<dbReference type="GO" id="GO:0020037">
    <property type="term" value="F:heme binding"/>
    <property type="evidence" value="ECO:0007669"/>
    <property type="project" value="InterPro"/>
</dbReference>
<dbReference type="GO" id="GO:0046872">
    <property type="term" value="F:metal ion binding"/>
    <property type="evidence" value="ECO:0007669"/>
    <property type="project" value="UniProtKB-KW"/>
</dbReference>